<evidence type="ECO:0000313" key="3">
    <source>
        <dbReference type="EMBL" id="KZN67508.1"/>
    </source>
</evidence>
<gene>
    <name evidence="3" type="ORF">N478_01790</name>
</gene>
<feature type="coiled-coil region" evidence="1">
    <location>
        <begin position="254"/>
        <end position="302"/>
    </location>
</feature>
<dbReference type="Proteomes" id="UP000076661">
    <property type="component" value="Unassembled WGS sequence"/>
</dbReference>
<evidence type="ECO:0000313" key="4">
    <source>
        <dbReference type="Proteomes" id="UP000076661"/>
    </source>
</evidence>
<keyword evidence="2" id="KW-0812">Transmembrane</keyword>
<reference evidence="3 4" key="1">
    <citation type="submission" date="2013-07" db="EMBL/GenBank/DDBJ databases">
        <title>Comparative Genomic and Metabolomic Analysis of Twelve Strains of Pseudoalteromonas luteoviolacea.</title>
        <authorList>
            <person name="Vynne N.G."/>
            <person name="Mansson M."/>
            <person name="Gram L."/>
        </authorList>
    </citation>
    <scope>NUCLEOTIDE SEQUENCE [LARGE SCALE GENOMIC DNA]</scope>
    <source>
        <strain evidence="3 4">S4060-1</strain>
    </source>
</reference>
<dbReference type="EMBL" id="AUXX01000012">
    <property type="protein sequence ID" value="KZN67508.1"/>
    <property type="molecule type" value="Genomic_DNA"/>
</dbReference>
<name>A0A167N4Z1_9GAMM</name>
<feature type="transmembrane region" description="Helical" evidence="2">
    <location>
        <begin position="109"/>
        <end position="131"/>
    </location>
</feature>
<feature type="transmembrane region" description="Helical" evidence="2">
    <location>
        <begin position="140"/>
        <end position="161"/>
    </location>
</feature>
<feature type="transmembrane region" description="Helical" evidence="2">
    <location>
        <begin position="12"/>
        <end position="30"/>
    </location>
</feature>
<sequence length="412" mass="45732">MKSKIQLSSSSKILIVSIVILVAISWLDVLDNLSKEFLNDSITQAGLTFASAKAINASVSVMQSFSVDFGVSISPGEVLDPVNDMVEDFSTLMKYALGSLLLQKLLVEIVSMSYFKVLLTLTAGASILYIFNPVFRLKTFVFKLLVTFVALRFFVVLLVIINSLASQLFLDAKIDKDIVALNTSSSSLSELQGAPNGLPDNIRSDLTRDVKNRQAETSKLTKEVARLDAEIAYSRGELNKLEALYSEVPLKEKYLANTEEVTNLKRAINDAENDIRRLEGNKDRAQNKLEDINDEIKVLSRQLNGETSFFEDIGKAVSGASAQFIKFKNKFSYDALKNIIGDTIDTMLGAMIPFILKTLLLPFLFIVGLLKLFKVIWNIDLGSETQEVTESIINKSKELIDKDKVKSNKSIT</sequence>
<dbReference type="RefSeq" id="WP_063380851.1">
    <property type="nucleotide sequence ID" value="NZ_AUXX01000012.1"/>
</dbReference>
<keyword evidence="2" id="KW-1133">Transmembrane helix</keyword>
<organism evidence="3 4">
    <name type="scientific">Pseudoalteromonas luteoviolacea S4060-1</name>
    <dbReference type="NCBI Taxonomy" id="1365257"/>
    <lineage>
        <taxon>Bacteria</taxon>
        <taxon>Pseudomonadati</taxon>
        <taxon>Pseudomonadota</taxon>
        <taxon>Gammaproteobacteria</taxon>
        <taxon>Alteromonadales</taxon>
        <taxon>Pseudoalteromonadaceae</taxon>
        <taxon>Pseudoalteromonas</taxon>
    </lineage>
</organism>
<accession>A0A167N4Z1</accession>
<comment type="caution">
    <text evidence="3">The sequence shown here is derived from an EMBL/GenBank/DDBJ whole genome shotgun (WGS) entry which is preliminary data.</text>
</comment>
<evidence type="ECO:0000256" key="1">
    <source>
        <dbReference type="SAM" id="Coils"/>
    </source>
</evidence>
<dbReference type="AlphaFoldDB" id="A0A167N4Z1"/>
<feature type="transmembrane region" description="Helical" evidence="2">
    <location>
        <begin position="347"/>
        <end position="370"/>
    </location>
</feature>
<protein>
    <submittedName>
        <fullName evidence="3">Uncharacterized protein</fullName>
    </submittedName>
</protein>
<keyword evidence="1" id="KW-0175">Coiled coil</keyword>
<evidence type="ECO:0000256" key="2">
    <source>
        <dbReference type="SAM" id="Phobius"/>
    </source>
</evidence>
<keyword evidence="2" id="KW-0472">Membrane</keyword>
<dbReference type="Gene3D" id="1.10.287.1490">
    <property type="match status" value="1"/>
</dbReference>
<proteinExistence type="predicted"/>
<dbReference type="PATRIC" id="fig|1365257.3.peg.1944"/>